<evidence type="ECO:0000256" key="1">
    <source>
        <dbReference type="ARBA" id="ARBA00008361"/>
    </source>
</evidence>
<name>A0A175VDR9_AEREN</name>
<feature type="domain" description="Methyltransferase type 11" evidence="4">
    <location>
        <begin position="43"/>
        <end position="134"/>
    </location>
</feature>
<dbReference type="Pfam" id="PF08241">
    <property type="entry name" value="Methyltransf_11"/>
    <property type="match status" value="1"/>
</dbReference>
<evidence type="ECO:0000313" key="5">
    <source>
        <dbReference type="EMBL" id="KXU78743.1"/>
    </source>
</evidence>
<keyword evidence="3 5" id="KW-0808">Transferase</keyword>
<accession>A0A175VDR9</accession>
<evidence type="ECO:0000256" key="2">
    <source>
        <dbReference type="ARBA" id="ARBA00022603"/>
    </source>
</evidence>
<dbReference type="PANTHER" id="PTHR44942:SF4">
    <property type="entry name" value="METHYLTRANSFERASE TYPE 11 DOMAIN-CONTAINING PROTEIN"/>
    <property type="match status" value="1"/>
</dbReference>
<dbReference type="EMBL" id="JMGO02000016">
    <property type="protein sequence ID" value="KXU78743.1"/>
    <property type="molecule type" value="Genomic_DNA"/>
</dbReference>
<dbReference type="InterPro" id="IPR051052">
    <property type="entry name" value="Diverse_substrate_MTase"/>
</dbReference>
<proteinExistence type="inferred from homology"/>
<dbReference type="GO" id="GO:0032259">
    <property type="term" value="P:methylation"/>
    <property type="evidence" value="ECO:0007669"/>
    <property type="project" value="UniProtKB-KW"/>
</dbReference>
<dbReference type="CDD" id="cd02440">
    <property type="entry name" value="AdoMet_MTases"/>
    <property type="match status" value="1"/>
</dbReference>
<evidence type="ECO:0000259" key="4">
    <source>
        <dbReference type="Pfam" id="PF08241"/>
    </source>
</evidence>
<dbReference type="GO" id="GO:0008757">
    <property type="term" value="F:S-adenosylmethionine-dependent methyltransferase activity"/>
    <property type="evidence" value="ECO:0007669"/>
    <property type="project" value="InterPro"/>
</dbReference>
<evidence type="ECO:0000256" key="3">
    <source>
        <dbReference type="ARBA" id="ARBA00022679"/>
    </source>
</evidence>
<dbReference type="SUPFAM" id="SSF53335">
    <property type="entry name" value="S-adenosyl-L-methionine-dependent methyltransferases"/>
    <property type="match status" value="1"/>
</dbReference>
<comment type="caution">
    <text evidence="5">The sequence shown here is derived from an EMBL/GenBank/DDBJ whole genome shotgun (WGS) entry which is preliminary data.</text>
</comment>
<dbReference type="PANTHER" id="PTHR44942">
    <property type="entry name" value="METHYLTRANSF_11 DOMAIN-CONTAINING PROTEIN"/>
    <property type="match status" value="1"/>
</dbReference>
<dbReference type="OrthoDB" id="9797252at2"/>
<protein>
    <submittedName>
        <fullName evidence="5">SAM-dependent methyltransferase</fullName>
    </submittedName>
</protein>
<dbReference type="Proteomes" id="UP000078435">
    <property type="component" value="Unassembled WGS sequence"/>
</dbReference>
<sequence>MDNTERFSARVEAYVKYRPGYPSAMLDFLADELAMGPETLVADIGAGTGILTALLAPRVRQVLAVEPNPDMRAAAQQLLAGVANVVCHDGRAEATGLPDGCVDLVTVAQAFHWFNRPAFKAECRRLLKPGGKVALIWNDRLTNTEFLKAYEDGLRTYSGDYEEVNHRNLGEDDFAAFFEGDYRLSRFDNCQHFDLDGVLGRLNSSSYAPAIGTSAYEQLTALIRREFARWEQDGRIAFNYSTLVYSGRV</sequence>
<reference evidence="5 6" key="1">
    <citation type="submission" date="2016-02" db="EMBL/GenBank/DDBJ databases">
        <title>Draft genome sequence of Aeromonas trota strain 1999lcr isolated from cerebrospinal fluid (CSF).</title>
        <authorList>
            <person name="Dallagassa C.B."/>
            <person name="Prediger K.C."/>
            <person name="Weiss V.A."/>
            <person name="Assis F.E."/>
            <person name="Baura V."/>
            <person name="Cruz L.M."/>
            <person name="Souza E.M."/>
            <person name="Pedrosa F.O."/>
            <person name="Fadel-Picheth C.M."/>
        </authorList>
    </citation>
    <scope>NUCLEOTIDE SEQUENCE [LARGE SCALE GENOMIC DNA]</scope>
    <source>
        <strain evidence="5 6">1999lcr</strain>
    </source>
</reference>
<organism evidence="5 6">
    <name type="scientific">Aeromonas enteropelogenes</name>
    <name type="common">Aeromonas trota</name>
    <dbReference type="NCBI Taxonomy" id="29489"/>
    <lineage>
        <taxon>Bacteria</taxon>
        <taxon>Pseudomonadati</taxon>
        <taxon>Pseudomonadota</taxon>
        <taxon>Gammaproteobacteria</taxon>
        <taxon>Aeromonadales</taxon>
        <taxon>Aeromonadaceae</taxon>
        <taxon>Aeromonas</taxon>
    </lineage>
</organism>
<comment type="similarity">
    <text evidence="1">Belongs to the methyltransferase superfamily.</text>
</comment>
<dbReference type="InterPro" id="IPR029063">
    <property type="entry name" value="SAM-dependent_MTases_sf"/>
</dbReference>
<dbReference type="Gene3D" id="3.40.50.150">
    <property type="entry name" value="Vaccinia Virus protein VP39"/>
    <property type="match status" value="1"/>
</dbReference>
<dbReference type="STRING" id="29489.VL01_04020"/>
<dbReference type="RefSeq" id="WP_026456099.1">
    <property type="nucleotide sequence ID" value="NZ_JAAKIZ010000003.1"/>
</dbReference>
<dbReference type="InterPro" id="IPR013216">
    <property type="entry name" value="Methyltransf_11"/>
</dbReference>
<dbReference type="AlphaFoldDB" id="A0A175VDR9"/>
<evidence type="ECO:0000313" key="6">
    <source>
        <dbReference type="Proteomes" id="UP000078435"/>
    </source>
</evidence>
<keyword evidence="2 5" id="KW-0489">Methyltransferase</keyword>
<gene>
    <name evidence="5" type="ORF">LCR_02280</name>
</gene>